<sequence length="102" mass="11339">MPECTANIVDENGFDLRVFHHRQVGYRESRFSCNGIGRLRVPSFDAFEHRFVNKHRAATQVTSAKAIAYGIERHRGSRADSQMAMFHEAGSSGDGASIRKGA</sequence>
<proteinExistence type="predicted"/>
<gene>
    <name evidence="1" type="ORF">RRH01S_04_02040</name>
</gene>
<protein>
    <submittedName>
        <fullName evidence="1">Uncharacterized protein</fullName>
    </submittedName>
</protein>
<name>A0AA87U3I1_RHIRH</name>
<evidence type="ECO:0000313" key="2">
    <source>
        <dbReference type="Proteomes" id="UP000026941"/>
    </source>
</evidence>
<comment type="caution">
    <text evidence="1">The sequence shown here is derived from an EMBL/GenBank/DDBJ whole genome shotgun (WGS) entry which is preliminary data.</text>
</comment>
<reference evidence="1 2" key="1">
    <citation type="submission" date="2014-05" db="EMBL/GenBank/DDBJ databases">
        <title>Whole genome shotgun sequence of Rhizobium rhizogenes NBRC 13257.</title>
        <authorList>
            <person name="Katano-Makiyama Y."/>
            <person name="Hosoyama A."/>
            <person name="Hashimoto M."/>
            <person name="Hosoyama Y."/>
            <person name="Noguchi M."/>
            <person name="Tsuchikane K."/>
            <person name="Kimura A."/>
            <person name="Ohji S."/>
            <person name="Ichikawa N."/>
            <person name="Yamazoe A."/>
            <person name="Fujita N."/>
        </authorList>
    </citation>
    <scope>NUCLEOTIDE SEQUENCE [LARGE SCALE GENOMIC DNA]</scope>
    <source>
        <strain evidence="1 2">NBRC 13257</strain>
    </source>
</reference>
<dbReference type="EMBL" id="BAYX01000004">
    <property type="protein sequence ID" value="GAJ92651.1"/>
    <property type="molecule type" value="Genomic_DNA"/>
</dbReference>
<organism evidence="1 2">
    <name type="scientific">Rhizobium rhizogenes NBRC 13257</name>
    <dbReference type="NCBI Taxonomy" id="1220581"/>
    <lineage>
        <taxon>Bacteria</taxon>
        <taxon>Pseudomonadati</taxon>
        <taxon>Pseudomonadota</taxon>
        <taxon>Alphaproteobacteria</taxon>
        <taxon>Hyphomicrobiales</taxon>
        <taxon>Rhizobiaceae</taxon>
        <taxon>Rhizobium/Agrobacterium group</taxon>
        <taxon>Rhizobium</taxon>
    </lineage>
</organism>
<dbReference type="Proteomes" id="UP000026941">
    <property type="component" value="Unassembled WGS sequence"/>
</dbReference>
<evidence type="ECO:0000313" key="1">
    <source>
        <dbReference type="EMBL" id="GAJ92651.1"/>
    </source>
</evidence>
<accession>A0AA87U3I1</accession>
<dbReference type="AlphaFoldDB" id="A0AA87U3I1"/>